<dbReference type="InterPro" id="IPR036259">
    <property type="entry name" value="MFS_trans_sf"/>
</dbReference>
<feature type="transmembrane region" description="Helical" evidence="9">
    <location>
        <begin position="161"/>
        <end position="182"/>
    </location>
</feature>
<evidence type="ECO:0000313" key="11">
    <source>
        <dbReference type="EMBL" id="RYB06944.1"/>
    </source>
</evidence>
<dbReference type="Proteomes" id="UP000289411">
    <property type="component" value="Unassembled WGS sequence"/>
</dbReference>
<comment type="similarity">
    <text evidence="2">Belongs to the major facilitator superfamily.</text>
</comment>
<evidence type="ECO:0000256" key="4">
    <source>
        <dbReference type="ARBA" id="ARBA00022475"/>
    </source>
</evidence>
<dbReference type="AlphaFoldDB" id="A0A4Q2RGW6"/>
<dbReference type="InterPro" id="IPR020846">
    <property type="entry name" value="MFS_dom"/>
</dbReference>
<keyword evidence="6 9" id="KW-1133">Transmembrane helix</keyword>
<reference evidence="11 12" key="1">
    <citation type="submission" date="2018-09" db="EMBL/GenBank/DDBJ databases">
        <authorList>
            <person name="Grouzdev D.S."/>
            <person name="Krutkina M.S."/>
        </authorList>
    </citation>
    <scope>NUCLEOTIDE SEQUENCE [LARGE SCALE GENOMIC DNA]</scope>
    <source>
        <strain evidence="11 12">RmlP001</strain>
    </source>
</reference>
<feature type="transmembrane region" description="Helical" evidence="9">
    <location>
        <begin position="271"/>
        <end position="293"/>
    </location>
</feature>
<feature type="transmembrane region" description="Helical" evidence="9">
    <location>
        <begin position="364"/>
        <end position="385"/>
    </location>
</feature>
<dbReference type="SUPFAM" id="SSF103473">
    <property type="entry name" value="MFS general substrate transporter"/>
    <property type="match status" value="1"/>
</dbReference>
<sequence length="440" mass="44929">MSPSEPDLAVVAQAAAAALDDVERFIQRGTGDFVRANVALFAAGFTTFALIYCVQPIMPVLGHDFGVNAATASLSLSATTQCLAVAMLVASSLSEVYGRKPVMVLSLFASSALMIGSAFAPDWTSLLVIRALAGIAFSGLPATAMAYVGEEMDRSSIGLAMGLYIGGTGLGALAGRLIVGGFTDLGSWRLGLFVIGALALLSSVVFVLALPPSRHFRRGSPRPRALAAGFARLLRNPTQVLLYLEGMLLLGVFVSLYNYLGYRFMAPPYGFSQTAVGLIFTIALVGIASSAWVGDLAGRLGRGRIFPALVVLFAAGTALTLSSNVVVILLGMALLTFAFYGAHTVASAWVGIAAGGGRAQAASLYLFSYYTGSSLVGWTGGLAFVHGGWNGVVALSGVVLAVALGLSGLLALRGAGEDGSVPGPRPTAAGSAASPPPPSG</sequence>
<evidence type="ECO:0000256" key="2">
    <source>
        <dbReference type="ARBA" id="ARBA00008335"/>
    </source>
</evidence>
<feature type="transmembrane region" description="Helical" evidence="9">
    <location>
        <begin position="240"/>
        <end position="259"/>
    </location>
</feature>
<dbReference type="InterPro" id="IPR011701">
    <property type="entry name" value="MFS"/>
</dbReference>
<protein>
    <submittedName>
        <fullName evidence="11">MFS transporter</fullName>
    </submittedName>
</protein>
<dbReference type="CDD" id="cd17324">
    <property type="entry name" value="MFS_NepI_like"/>
    <property type="match status" value="1"/>
</dbReference>
<gene>
    <name evidence="11" type="ORF">D3272_02310</name>
</gene>
<feature type="transmembrane region" description="Helical" evidence="9">
    <location>
        <begin position="391"/>
        <end position="412"/>
    </location>
</feature>
<feature type="transmembrane region" description="Helical" evidence="9">
    <location>
        <begin position="38"/>
        <end position="58"/>
    </location>
</feature>
<feature type="transmembrane region" description="Helical" evidence="9">
    <location>
        <begin position="328"/>
        <end position="352"/>
    </location>
</feature>
<feature type="domain" description="Major facilitator superfamily (MFS) profile" evidence="10">
    <location>
        <begin position="32"/>
        <end position="415"/>
    </location>
</feature>
<dbReference type="GO" id="GO:0005886">
    <property type="term" value="C:plasma membrane"/>
    <property type="evidence" value="ECO:0007669"/>
    <property type="project" value="UniProtKB-SubCell"/>
</dbReference>
<dbReference type="Gene3D" id="1.20.1250.20">
    <property type="entry name" value="MFS general substrate transporter like domains"/>
    <property type="match status" value="1"/>
</dbReference>
<name>A0A4Q2RGW6_9HYPH</name>
<dbReference type="PANTHER" id="PTHR43271">
    <property type="entry name" value="BLL2771 PROTEIN"/>
    <property type="match status" value="1"/>
</dbReference>
<dbReference type="EMBL" id="QYBC01000002">
    <property type="protein sequence ID" value="RYB06944.1"/>
    <property type="molecule type" value="Genomic_DNA"/>
</dbReference>
<proteinExistence type="inferred from homology"/>
<evidence type="ECO:0000256" key="6">
    <source>
        <dbReference type="ARBA" id="ARBA00022989"/>
    </source>
</evidence>
<dbReference type="GO" id="GO:0022857">
    <property type="term" value="F:transmembrane transporter activity"/>
    <property type="evidence" value="ECO:0007669"/>
    <property type="project" value="InterPro"/>
</dbReference>
<evidence type="ECO:0000256" key="1">
    <source>
        <dbReference type="ARBA" id="ARBA00004651"/>
    </source>
</evidence>
<feature type="transmembrane region" description="Helical" evidence="9">
    <location>
        <begin position="305"/>
        <end position="322"/>
    </location>
</feature>
<evidence type="ECO:0000259" key="10">
    <source>
        <dbReference type="PROSITE" id="PS50850"/>
    </source>
</evidence>
<dbReference type="OrthoDB" id="63984at2"/>
<keyword evidence="12" id="KW-1185">Reference proteome</keyword>
<organism evidence="11 12">
    <name type="scientific">Lichenibacterium ramalinae</name>
    <dbReference type="NCBI Taxonomy" id="2316527"/>
    <lineage>
        <taxon>Bacteria</taxon>
        <taxon>Pseudomonadati</taxon>
        <taxon>Pseudomonadota</taxon>
        <taxon>Alphaproteobacteria</taxon>
        <taxon>Hyphomicrobiales</taxon>
        <taxon>Lichenihabitantaceae</taxon>
        <taxon>Lichenibacterium</taxon>
    </lineage>
</organism>
<evidence type="ECO:0000256" key="5">
    <source>
        <dbReference type="ARBA" id="ARBA00022692"/>
    </source>
</evidence>
<keyword evidence="5 9" id="KW-0812">Transmembrane</keyword>
<comment type="caution">
    <text evidence="11">The sequence shown here is derived from an EMBL/GenBank/DDBJ whole genome shotgun (WGS) entry which is preliminary data.</text>
</comment>
<reference evidence="11 12" key="2">
    <citation type="submission" date="2019-02" db="EMBL/GenBank/DDBJ databases">
        <title>'Lichenibacterium ramalinii' gen. nov. sp. nov., 'Lichenibacterium minor' gen. nov. sp. nov.</title>
        <authorList>
            <person name="Pankratov T."/>
        </authorList>
    </citation>
    <scope>NUCLEOTIDE SEQUENCE [LARGE SCALE GENOMIC DNA]</scope>
    <source>
        <strain evidence="11 12">RmlP001</strain>
    </source>
</reference>
<evidence type="ECO:0000256" key="8">
    <source>
        <dbReference type="SAM" id="MobiDB-lite"/>
    </source>
</evidence>
<accession>A0A4Q2RGW6</accession>
<dbReference type="RefSeq" id="WP_129217483.1">
    <property type="nucleotide sequence ID" value="NZ_QYBC01000002.1"/>
</dbReference>
<feature type="transmembrane region" description="Helical" evidence="9">
    <location>
        <begin position="70"/>
        <end position="90"/>
    </location>
</feature>
<keyword evidence="7 9" id="KW-0472">Membrane</keyword>
<feature type="transmembrane region" description="Helical" evidence="9">
    <location>
        <begin position="102"/>
        <end position="121"/>
    </location>
</feature>
<dbReference type="PANTHER" id="PTHR43271:SF1">
    <property type="entry name" value="INNER MEMBRANE TRANSPORT PROTEIN YNFM"/>
    <property type="match status" value="1"/>
</dbReference>
<evidence type="ECO:0000313" key="12">
    <source>
        <dbReference type="Proteomes" id="UP000289411"/>
    </source>
</evidence>
<feature type="transmembrane region" description="Helical" evidence="9">
    <location>
        <begin position="188"/>
        <end position="210"/>
    </location>
</feature>
<keyword evidence="3" id="KW-0813">Transport</keyword>
<evidence type="ECO:0000256" key="3">
    <source>
        <dbReference type="ARBA" id="ARBA00022448"/>
    </source>
</evidence>
<keyword evidence="4" id="KW-1003">Cell membrane</keyword>
<comment type="subcellular location">
    <subcellularLocation>
        <location evidence="1">Cell membrane</location>
        <topology evidence="1">Multi-pass membrane protein</topology>
    </subcellularLocation>
</comment>
<feature type="transmembrane region" description="Helical" evidence="9">
    <location>
        <begin position="127"/>
        <end position="149"/>
    </location>
</feature>
<dbReference type="Pfam" id="PF07690">
    <property type="entry name" value="MFS_1"/>
    <property type="match status" value="1"/>
</dbReference>
<feature type="region of interest" description="Disordered" evidence="8">
    <location>
        <begin position="418"/>
        <end position="440"/>
    </location>
</feature>
<dbReference type="PROSITE" id="PS50850">
    <property type="entry name" value="MFS"/>
    <property type="match status" value="1"/>
</dbReference>
<evidence type="ECO:0000256" key="9">
    <source>
        <dbReference type="SAM" id="Phobius"/>
    </source>
</evidence>
<evidence type="ECO:0000256" key="7">
    <source>
        <dbReference type="ARBA" id="ARBA00023136"/>
    </source>
</evidence>